<reference evidence="7 8" key="1">
    <citation type="submission" date="2016-10" db="EMBL/GenBank/DDBJ databases">
        <title>The whole genome sequencing and assembly of L. cotyniformis subsp. torquens DSM 20004 strain.</title>
        <authorList>
            <person name="Park M.-K."/>
            <person name="Lee Y.-J."/>
            <person name="Yi H."/>
            <person name="Bahn Y.-S."/>
            <person name="Kim J.F."/>
            <person name="Lee D.-W."/>
        </authorList>
    </citation>
    <scope>NUCLEOTIDE SEQUENCE [LARGE SCALE GENOMIC DNA]</scope>
    <source>
        <strain evidence="7 8">DSM 20004</strain>
    </source>
</reference>
<protein>
    <recommendedName>
        <fullName evidence="1">site-specific DNA-methyltransferase (adenine-specific)</fullName>
        <ecNumber evidence="1">2.1.1.72</ecNumber>
    </recommendedName>
</protein>
<dbReference type="OrthoDB" id="32195at2"/>
<evidence type="ECO:0000313" key="8">
    <source>
        <dbReference type="Proteomes" id="UP000223559"/>
    </source>
</evidence>
<accession>A0A2D1KK97</accession>
<dbReference type="KEGG" id="lcy:LC20004_00815"/>
<dbReference type="RefSeq" id="WP_010014397.1">
    <property type="nucleotide sequence ID" value="NZ_AEOS01000292.1"/>
</dbReference>
<dbReference type="GO" id="GO:0032259">
    <property type="term" value="P:methylation"/>
    <property type="evidence" value="ECO:0007669"/>
    <property type="project" value="UniProtKB-KW"/>
</dbReference>
<dbReference type="PANTHER" id="PTHR33841:SF1">
    <property type="entry name" value="DNA METHYLTRANSFERASE A"/>
    <property type="match status" value="1"/>
</dbReference>
<keyword evidence="8" id="KW-1185">Reference proteome</keyword>
<keyword evidence="3" id="KW-0808">Transferase</keyword>
<dbReference type="EMBL" id="CP017697">
    <property type="protein sequence ID" value="ATO42545.1"/>
    <property type="molecule type" value="Genomic_DNA"/>
</dbReference>
<dbReference type="InterPro" id="IPR047939">
    <property type="entry name" value="BREX_1_PglX"/>
</dbReference>
<proteinExistence type="predicted"/>
<keyword evidence="4" id="KW-0949">S-adenosyl-L-methionine</keyword>
<evidence type="ECO:0000256" key="3">
    <source>
        <dbReference type="ARBA" id="ARBA00022679"/>
    </source>
</evidence>
<organism evidence="7 8">
    <name type="scientific">Loigolactobacillus coryniformis subsp. torquens DSM 20004 = KCTC 3535</name>
    <dbReference type="NCBI Taxonomy" id="1423822"/>
    <lineage>
        <taxon>Bacteria</taxon>
        <taxon>Bacillati</taxon>
        <taxon>Bacillota</taxon>
        <taxon>Bacilli</taxon>
        <taxon>Lactobacillales</taxon>
        <taxon>Lactobacillaceae</taxon>
        <taxon>Loigolactobacillus</taxon>
    </lineage>
</organism>
<dbReference type="GO" id="GO:0003676">
    <property type="term" value="F:nucleic acid binding"/>
    <property type="evidence" value="ECO:0007669"/>
    <property type="project" value="InterPro"/>
</dbReference>
<evidence type="ECO:0000256" key="5">
    <source>
        <dbReference type="ARBA" id="ARBA00047942"/>
    </source>
</evidence>
<evidence type="ECO:0000256" key="2">
    <source>
        <dbReference type="ARBA" id="ARBA00022603"/>
    </source>
</evidence>
<gene>
    <name evidence="7" type="ORF">LC20004_00815</name>
</gene>
<dbReference type="PRINTS" id="PR00507">
    <property type="entry name" value="N12N6MTFRASE"/>
</dbReference>
<comment type="catalytic activity">
    <reaction evidence="5">
        <text>a 2'-deoxyadenosine in DNA + S-adenosyl-L-methionine = an N(6)-methyl-2'-deoxyadenosine in DNA + S-adenosyl-L-homocysteine + H(+)</text>
        <dbReference type="Rhea" id="RHEA:15197"/>
        <dbReference type="Rhea" id="RHEA-COMP:12418"/>
        <dbReference type="Rhea" id="RHEA-COMP:12419"/>
        <dbReference type="ChEBI" id="CHEBI:15378"/>
        <dbReference type="ChEBI" id="CHEBI:57856"/>
        <dbReference type="ChEBI" id="CHEBI:59789"/>
        <dbReference type="ChEBI" id="CHEBI:90615"/>
        <dbReference type="ChEBI" id="CHEBI:90616"/>
        <dbReference type="EC" id="2.1.1.72"/>
    </reaction>
</comment>
<dbReference type="PANTHER" id="PTHR33841">
    <property type="entry name" value="DNA METHYLTRANSFERASE YEEA-RELATED"/>
    <property type="match status" value="1"/>
</dbReference>
<evidence type="ECO:0000259" key="6">
    <source>
        <dbReference type="Pfam" id="PF07669"/>
    </source>
</evidence>
<dbReference type="InterPro" id="IPR029063">
    <property type="entry name" value="SAM-dependent_MTases_sf"/>
</dbReference>
<evidence type="ECO:0000313" key="7">
    <source>
        <dbReference type="EMBL" id="ATO42545.1"/>
    </source>
</evidence>
<dbReference type="InterPro" id="IPR011639">
    <property type="entry name" value="MethylTrfase_TaqI-like_dom"/>
</dbReference>
<dbReference type="AlphaFoldDB" id="A0A2D1KK97"/>
<dbReference type="EC" id="2.1.1.72" evidence="1"/>
<dbReference type="GO" id="GO:0009007">
    <property type="term" value="F:site-specific DNA-methyltransferase (adenine-specific) activity"/>
    <property type="evidence" value="ECO:0007669"/>
    <property type="project" value="UniProtKB-EC"/>
</dbReference>
<dbReference type="InterPro" id="IPR050953">
    <property type="entry name" value="N4_N6_ade-DNA_methylase"/>
</dbReference>
<name>A0A2D1KK97_9LACO</name>
<dbReference type="Pfam" id="PF07669">
    <property type="entry name" value="Eco57I"/>
    <property type="match status" value="1"/>
</dbReference>
<dbReference type="GO" id="GO:0006304">
    <property type="term" value="P:DNA modification"/>
    <property type="evidence" value="ECO:0007669"/>
    <property type="project" value="InterPro"/>
</dbReference>
<dbReference type="SUPFAM" id="SSF53335">
    <property type="entry name" value="S-adenosyl-L-methionine-dependent methyltransferases"/>
    <property type="match status" value="1"/>
</dbReference>
<dbReference type="PROSITE" id="PS00092">
    <property type="entry name" value="N6_MTASE"/>
    <property type="match status" value="1"/>
</dbReference>
<dbReference type="Proteomes" id="UP000223559">
    <property type="component" value="Chromosome"/>
</dbReference>
<dbReference type="Gene3D" id="3.40.50.150">
    <property type="entry name" value="Vaccinia Virus protein VP39"/>
    <property type="match status" value="1"/>
</dbReference>
<sequence>MDEAALKKFAVNARLKLLAGVRAKAAEFGITEQLEYTLDTSTLIVNNKALTQKQQVQYKKLIQRLQNETYNEVIDEIAYTWFNRIIALRFMEINDYLPIKSRVLSSTQAGKREPEVITHISDYIEDLNLNADEVYSLVDSHQDDDLFKLVLIAQSHQLEQIIPHVFTDLTAEVELLLPNNLLQVDNVISDLIEMVPEADFENIEVIGWLYQFYISERKDEVFASHAKVGKDDIPAATQIFTPKWIVEYLVDNSLGRLWLEHQPTSALRNKLNYYLDNGEQHSSDELNPEAIKIMDPSCGSGHMLVYAFDVLYEIYLEKGYVSQDIPKLILAHNLYGLDIDRRAAQLAAFALIMKARSYDRRLFRRGFDLHIQSIESGHSNLNLPDNLDELAGGPLTVLIRQLNQQFMNADTLGSIIKLNPVDTEQLTMLLTKVKSNTETDMFLADFVNNEVPRIEKLLTQYQQLAHKYSVVVTNPPYMGSKNMDSILSSYVKKQYPNSKADLFAVFMEVCLQLTQKDHYMAMINQHSWMFLSSFEKLRKILLEQQTIINMVHLGARAFAETSGEVVQSTMFVMKQAIMSEFKAQYVRLVDIKDPEQKMIGFQDKSNYFKLVQTNFKDIPSSPIAYWASNQIRKIFRDNPSLNELAESKQGLATADNNRFLRLWYEVGISNVGFGYTNNLNAKKSNKKWFPLNKGGNFRKWYGNNEYVVDWYNDGYDIINFTDSKGKQRSRPQNIKFYFLEGVTWSDISTGIFGARYIKTGFIFETTGPTLFVSSKLNIMATIGYLNCKVFNYIAHITMSTIHYTNGEVAKMPFINVDPKNISKLSEQNIALSKSDWDAFETSWDFQQHPLLQYRTASNLLADAFANWQTVAAQRFAQLKANEEELNRQFIDIYGLQDELSPEETDKEVTVRQADQGRDVRSFLSYLVGVIFGRYSLDEPGLIYAGGTFERTRYRQFQPDPDNVIPIGFAKGYYEDDIVTRIKQLLTLIFGKAHLMANLTFIANSLYPDNAQDPEEALRRYFLKDFYKDHLKIYQKRPIYWELSSGKQNGFKALIYLHRYTPTLLAQIRTAYLLPLMRTIDRLLTLTNTEVDSTRAKAAAEKQRANYQRQLTELRQYETVVQYMANRELVLDLDDGVKVNYAKFQNIEVPSEGGTKTQRLNILTKVKM</sequence>
<dbReference type="InterPro" id="IPR002052">
    <property type="entry name" value="DNA_methylase_N6_adenine_CS"/>
</dbReference>
<feature type="domain" description="Type II methyltransferase M.TaqI-like" evidence="6">
    <location>
        <begin position="332"/>
        <end position="556"/>
    </location>
</feature>
<evidence type="ECO:0000256" key="4">
    <source>
        <dbReference type="ARBA" id="ARBA00022691"/>
    </source>
</evidence>
<keyword evidence="2" id="KW-0489">Methyltransferase</keyword>
<evidence type="ECO:0000256" key="1">
    <source>
        <dbReference type="ARBA" id="ARBA00011900"/>
    </source>
</evidence>
<dbReference type="REBASE" id="219331">
    <property type="entry name" value="Lco3535ORF815P"/>
</dbReference>
<dbReference type="NCBIfam" id="NF033452">
    <property type="entry name" value="BREX_1_MTaseX"/>
    <property type="match status" value="1"/>
</dbReference>